<dbReference type="PROSITE" id="PS00058">
    <property type="entry name" value="DNA_MISMATCH_REPAIR_1"/>
    <property type="match status" value="1"/>
</dbReference>
<evidence type="ECO:0000256" key="3">
    <source>
        <dbReference type="ARBA" id="ARBA00022763"/>
    </source>
</evidence>
<dbReference type="OMA" id="ANYHVKK"/>
<dbReference type="SUPFAM" id="SSF55874">
    <property type="entry name" value="ATPase domain of HSP90 chaperone/DNA topoisomerase II/histidine kinase"/>
    <property type="match status" value="1"/>
</dbReference>
<feature type="compositionally biased region" description="Basic and acidic residues" evidence="6">
    <location>
        <begin position="493"/>
        <end position="502"/>
    </location>
</feature>
<dbReference type="GO" id="GO:0032389">
    <property type="term" value="C:MutLalpha complex"/>
    <property type="evidence" value="ECO:0007669"/>
    <property type="project" value="TreeGrafter"/>
</dbReference>
<evidence type="ECO:0000313" key="9">
    <source>
        <dbReference type="Proteomes" id="UP000324585"/>
    </source>
</evidence>
<evidence type="ECO:0000256" key="1">
    <source>
        <dbReference type="ARBA" id="ARBA00004123"/>
    </source>
</evidence>
<dbReference type="InterPro" id="IPR014721">
    <property type="entry name" value="Ribsml_uS5_D2-typ_fold_subgr"/>
</dbReference>
<accession>A0A5J4YZW4</accession>
<dbReference type="FunFam" id="3.30.230.10:FF:000014">
    <property type="entry name" value="DNA mismatch repair protein Mlh1"/>
    <property type="match status" value="1"/>
</dbReference>
<dbReference type="Gene3D" id="3.30.565.10">
    <property type="entry name" value="Histidine kinase-like ATPase, C-terminal domain"/>
    <property type="match status" value="1"/>
</dbReference>
<dbReference type="InterPro" id="IPR038973">
    <property type="entry name" value="MutL/Mlh/Pms-like"/>
</dbReference>
<dbReference type="PANTHER" id="PTHR10073">
    <property type="entry name" value="DNA MISMATCH REPAIR PROTEIN MLH, PMS, MUTL"/>
    <property type="match status" value="1"/>
</dbReference>
<dbReference type="SUPFAM" id="SSF54211">
    <property type="entry name" value="Ribosomal protein S5 domain 2-like"/>
    <property type="match status" value="1"/>
</dbReference>
<feature type="compositionally biased region" description="Acidic residues" evidence="6">
    <location>
        <begin position="483"/>
        <end position="492"/>
    </location>
</feature>
<dbReference type="Pfam" id="PF16413">
    <property type="entry name" value="Mlh1_C"/>
    <property type="match status" value="1"/>
</dbReference>
<dbReference type="Pfam" id="PF13589">
    <property type="entry name" value="HATPase_c_3"/>
    <property type="match status" value="1"/>
</dbReference>
<dbReference type="GO" id="GO:0030983">
    <property type="term" value="F:mismatched DNA binding"/>
    <property type="evidence" value="ECO:0007669"/>
    <property type="project" value="InterPro"/>
</dbReference>
<keyword evidence="4" id="KW-0234">DNA repair</keyword>
<dbReference type="EMBL" id="VRMN01000002">
    <property type="protein sequence ID" value="KAA8496638.1"/>
    <property type="molecule type" value="Genomic_DNA"/>
</dbReference>
<dbReference type="InterPro" id="IPR002099">
    <property type="entry name" value="MutL/Mlh/PMS"/>
</dbReference>
<evidence type="ECO:0000313" key="8">
    <source>
        <dbReference type="EMBL" id="KAA8496638.1"/>
    </source>
</evidence>
<dbReference type="GO" id="GO:0016887">
    <property type="term" value="F:ATP hydrolysis activity"/>
    <property type="evidence" value="ECO:0007669"/>
    <property type="project" value="InterPro"/>
</dbReference>
<dbReference type="GO" id="GO:0005524">
    <property type="term" value="F:ATP binding"/>
    <property type="evidence" value="ECO:0007669"/>
    <property type="project" value="InterPro"/>
</dbReference>
<feature type="compositionally biased region" description="Polar residues" evidence="6">
    <location>
        <begin position="383"/>
        <end position="400"/>
    </location>
</feature>
<name>A0A5J4YZW4_PORPP</name>
<dbReference type="Gene3D" id="3.30.230.10">
    <property type="match status" value="1"/>
</dbReference>
<evidence type="ECO:0000256" key="5">
    <source>
        <dbReference type="ARBA" id="ARBA00023242"/>
    </source>
</evidence>
<dbReference type="GO" id="GO:0006298">
    <property type="term" value="P:mismatch repair"/>
    <property type="evidence" value="ECO:0007669"/>
    <property type="project" value="InterPro"/>
</dbReference>
<proteinExistence type="inferred from homology"/>
<protein>
    <submittedName>
        <fullName evidence="8">DNA mismatch repair protein Mlh1</fullName>
    </submittedName>
</protein>
<feature type="domain" description="DNA mismatch repair protein S5" evidence="7">
    <location>
        <begin position="245"/>
        <end position="364"/>
    </location>
</feature>
<keyword evidence="5" id="KW-0539">Nucleus</keyword>
<dbReference type="InterPro" id="IPR013507">
    <property type="entry name" value="DNA_mismatch_S5_2-like"/>
</dbReference>
<comment type="subcellular location">
    <subcellularLocation>
        <location evidence="1">Nucleus</location>
    </subcellularLocation>
</comment>
<dbReference type="InterPro" id="IPR020568">
    <property type="entry name" value="Ribosomal_Su5_D2-typ_SF"/>
</dbReference>
<organism evidence="8 9">
    <name type="scientific">Porphyridium purpureum</name>
    <name type="common">Red alga</name>
    <name type="synonym">Porphyridium cruentum</name>
    <dbReference type="NCBI Taxonomy" id="35688"/>
    <lineage>
        <taxon>Eukaryota</taxon>
        <taxon>Rhodophyta</taxon>
        <taxon>Bangiophyceae</taxon>
        <taxon>Porphyridiales</taxon>
        <taxon>Porphyridiaceae</taxon>
        <taxon>Porphyridium</taxon>
    </lineage>
</organism>
<dbReference type="InterPro" id="IPR032189">
    <property type="entry name" value="Mlh1_C"/>
</dbReference>
<comment type="similarity">
    <text evidence="2">Belongs to the DNA mismatch repair MutL/HexB family.</text>
</comment>
<dbReference type="FunFam" id="3.30.565.10:FF:000003">
    <property type="entry name" value="DNA mismatch repair endonuclease MutL"/>
    <property type="match status" value="1"/>
</dbReference>
<sequence length="776" mass="85369">MSSGGVPSAAPVHERARGPIRVLPEDVVRSIAAGEAVVDLAGAVKELLENALDADATSVNVSVCVRAAGMHISLHVSDDGRGIAAYDLPLLCQRHATSKIASLQDLRTAHTYGFRGEALASISQVARVKVVSMVREHTHALEAAYHDGELVAGFPKKVAGNPGTTIVVEDLFYNMPTRRRSMRPASEEYRAVLDVVGKYAIRHHRKSFTCKKTGAVTSGGAGGGASGGVLVDLRTTGCDDARSVVRTVYGSSIAQELTELSVVLPEVHISGSCLVSNANYNAKRFVFVCFINGRLVNCAPIKRALLAVYGDLLPKGTYPFAYLDVSMPPEDVDANIHPTKSEVQLLHLNALLQSLSQKVSDRLKSAQTSRTYLVQGVLTQPLPTGTRAEQTAQQKRQLSNPACPEGADDEEADFQPQKKASNLSLSQQRQQHVENVPAHLRVRTDSKNPLGSIEPYLSHDTGRLSMKTRHCRSYTNAATPEGLDADAEEENDAPERDGDRECQPGSNHDVISSSAAVKRARLRTSGAPPLLDSIHELLDESRADSSAELERLLREHVFVGAFVQDEQWFCVVQHQSRVVLLRVYSLLRALVYQIILHRFSNLDQMQLEPALSVEHLLRLRDGTADRDRDTEREKSASVADALRILNERAGLLSDYFSIEIRDGHLVSMPSVLPLHSPDPAWWPDLMHDLAFMIDYSVEKPCLHAIAETLANYYALPNGESLTTRASAPFREYERMLNYSALALMRQDFSVPRQLEQGSHFVILSTLDKLYKVFERC</sequence>
<dbReference type="OrthoDB" id="4399at2759"/>
<gene>
    <name evidence="8" type="ORF">FVE85_0367</name>
</gene>
<dbReference type="Proteomes" id="UP000324585">
    <property type="component" value="Unassembled WGS sequence"/>
</dbReference>
<dbReference type="AlphaFoldDB" id="A0A5J4YZW4"/>
<dbReference type="PANTHER" id="PTHR10073:SF12">
    <property type="entry name" value="DNA MISMATCH REPAIR PROTEIN MLH1"/>
    <property type="match status" value="1"/>
</dbReference>
<evidence type="ECO:0000256" key="2">
    <source>
        <dbReference type="ARBA" id="ARBA00006082"/>
    </source>
</evidence>
<dbReference type="NCBIfam" id="TIGR00585">
    <property type="entry name" value="mutl"/>
    <property type="match status" value="1"/>
</dbReference>
<keyword evidence="9" id="KW-1185">Reference proteome</keyword>
<evidence type="ECO:0000256" key="4">
    <source>
        <dbReference type="ARBA" id="ARBA00023204"/>
    </source>
</evidence>
<dbReference type="SMART" id="SM01340">
    <property type="entry name" value="DNA_mis_repair"/>
    <property type="match status" value="1"/>
</dbReference>
<feature type="region of interest" description="Disordered" evidence="6">
    <location>
        <begin position="476"/>
        <end position="517"/>
    </location>
</feature>
<dbReference type="InterPro" id="IPR014762">
    <property type="entry name" value="DNA_mismatch_repair_CS"/>
</dbReference>
<evidence type="ECO:0000256" key="6">
    <source>
        <dbReference type="SAM" id="MobiDB-lite"/>
    </source>
</evidence>
<keyword evidence="3" id="KW-0227">DNA damage</keyword>
<dbReference type="Pfam" id="PF01119">
    <property type="entry name" value="DNA_mis_repair"/>
    <property type="match status" value="1"/>
</dbReference>
<feature type="compositionally biased region" description="Polar residues" evidence="6">
    <location>
        <begin position="418"/>
        <end position="430"/>
    </location>
</feature>
<feature type="compositionally biased region" description="Polar residues" evidence="6">
    <location>
        <begin position="504"/>
        <end position="515"/>
    </location>
</feature>
<comment type="caution">
    <text evidence="8">The sequence shown here is derived from an EMBL/GenBank/DDBJ whole genome shotgun (WGS) entry which is preliminary data.</text>
</comment>
<feature type="region of interest" description="Disordered" evidence="6">
    <location>
        <begin position="383"/>
        <end position="458"/>
    </location>
</feature>
<dbReference type="CDD" id="cd16926">
    <property type="entry name" value="HATPase_MutL-MLH-PMS-like"/>
    <property type="match status" value="1"/>
</dbReference>
<dbReference type="InterPro" id="IPR036890">
    <property type="entry name" value="HATPase_C_sf"/>
</dbReference>
<reference evidence="9" key="1">
    <citation type="journal article" date="2019" name="Nat. Commun.">
        <title>Expansion of phycobilisome linker gene families in mesophilic red algae.</title>
        <authorList>
            <person name="Lee J."/>
            <person name="Kim D."/>
            <person name="Bhattacharya D."/>
            <person name="Yoon H.S."/>
        </authorList>
    </citation>
    <scope>NUCLEOTIDE SEQUENCE [LARGE SCALE GENOMIC DNA]</scope>
    <source>
        <strain evidence="9">CCMP 1328</strain>
    </source>
</reference>
<dbReference type="GO" id="GO:0140664">
    <property type="term" value="F:ATP-dependent DNA damage sensor activity"/>
    <property type="evidence" value="ECO:0007669"/>
    <property type="project" value="InterPro"/>
</dbReference>
<evidence type="ECO:0000259" key="7">
    <source>
        <dbReference type="SMART" id="SM01340"/>
    </source>
</evidence>